<evidence type="ECO:0000313" key="2">
    <source>
        <dbReference type="Proteomes" id="UP001418637"/>
    </source>
</evidence>
<gene>
    <name evidence="1" type="ORF">WJT86_10110</name>
</gene>
<keyword evidence="2" id="KW-1185">Reference proteome</keyword>
<proteinExistence type="predicted"/>
<name>A0ABV0BKG5_9HYPH</name>
<protein>
    <submittedName>
        <fullName evidence="1">Uncharacterized protein</fullName>
    </submittedName>
</protein>
<organism evidence="1 2">
    <name type="scientific">Hohaiivirga grylli</name>
    <dbReference type="NCBI Taxonomy" id="3133970"/>
    <lineage>
        <taxon>Bacteria</taxon>
        <taxon>Pseudomonadati</taxon>
        <taxon>Pseudomonadota</taxon>
        <taxon>Alphaproteobacteria</taxon>
        <taxon>Hyphomicrobiales</taxon>
        <taxon>Methylobacteriaceae</taxon>
        <taxon>Hohaiivirga</taxon>
    </lineage>
</organism>
<evidence type="ECO:0000313" key="1">
    <source>
        <dbReference type="EMBL" id="MEN3931409.1"/>
    </source>
</evidence>
<reference evidence="1 2" key="1">
    <citation type="submission" date="2024-04" db="EMBL/GenBank/DDBJ databases">
        <title>A novel species isolated from cricket.</title>
        <authorList>
            <person name="Wang H.-C."/>
        </authorList>
    </citation>
    <scope>NUCLEOTIDE SEQUENCE [LARGE SCALE GENOMIC DNA]</scope>
    <source>
        <strain evidence="1 2">WL0021</strain>
    </source>
</reference>
<dbReference type="RefSeq" id="WP_346337439.1">
    <property type="nucleotide sequence ID" value="NZ_JBBYXI010000003.1"/>
</dbReference>
<dbReference type="Proteomes" id="UP001418637">
    <property type="component" value="Unassembled WGS sequence"/>
</dbReference>
<sequence length="473" mass="52167">MTIIPFPTSSRPGSHPVLGQGRLVNAHAVREGDKVYWRRVAGMKIFADPLNFSGLYHGPRGLFQLNNDVLWIFKDRAARVDYQGKTTLLSGEVNGAVPATVARNNREDTDYVIVSNNTAYMISGNTVVEYDAKGGSVGSPNDVSMLDGYFLFTYQDGTVIASELNSTEINSLSSWRAESTPDKLLRGMVSGQLFYAFGTASIEVLQDVGTAPFPLARQAVIPVGLIGKWAVAGGAVEGWDRDLLFVAQDGTVRLLSGYQTQTVSIPDVTRDIRSVADKDTLIASVYVMGENAFWSLSSPNWTWEYNVTTGEWHQRKSNRKQRWRAAYSVYVQGKWIVGDTESGKLFELSDRILTEDTEPLVFEVESDAVKGFPSRVQCRRADFDLNVGYGREIGLDPVETEPLIEISWSDDGGVSWSNPLHRRLGREGQYQTLTSVLNTGMSAAQGRKWKLRVSDPVPVTLAGGVQEAKVGLY</sequence>
<accession>A0ABV0BKG5</accession>
<dbReference type="EMBL" id="JBBYXI010000003">
    <property type="protein sequence ID" value="MEN3931409.1"/>
    <property type="molecule type" value="Genomic_DNA"/>
</dbReference>
<comment type="caution">
    <text evidence="1">The sequence shown here is derived from an EMBL/GenBank/DDBJ whole genome shotgun (WGS) entry which is preliminary data.</text>
</comment>